<proteinExistence type="inferred from homology"/>
<feature type="region of interest" description="Disordered" evidence="11">
    <location>
        <begin position="44"/>
        <end position="75"/>
    </location>
</feature>
<dbReference type="GO" id="GO:0005634">
    <property type="term" value="C:nucleus"/>
    <property type="evidence" value="ECO:0007669"/>
    <property type="project" value="UniProtKB-SubCell"/>
</dbReference>
<keyword evidence="4" id="KW-0963">Cytoplasm</keyword>
<dbReference type="InterPro" id="IPR002068">
    <property type="entry name" value="A-crystallin/Hsp20_dom"/>
</dbReference>
<evidence type="ECO:0000256" key="9">
    <source>
        <dbReference type="PROSITE-ProRule" id="PRU00285"/>
    </source>
</evidence>
<dbReference type="GO" id="GO:0009408">
    <property type="term" value="P:response to heat"/>
    <property type="evidence" value="ECO:0007669"/>
    <property type="project" value="TreeGrafter"/>
</dbReference>
<dbReference type="PANTHER" id="PTHR45640">
    <property type="entry name" value="HEAT SHOCK PROTEIN HSP-12.2-RELATED"/>
    <property type="match status" value="1"/>
</dbReference>
<organism evidence="13 14">
    <name type="scientific">Chiloscyllium punctatum</name>
    <name type="common">Brownbanded bambooshark</name>
    <name type="synonym">Hemiscyllium punctatum</name>
    <dbReference type="NCBI Taxonomy" id="137246"/>
    <lineage>
        <taxon>Eukaryota</taxon>
        <taxon>Metazoa</taxon>
        <taxon>Chordata</taxon>
        <taxon>Craniata</taxon>
        <taxon>Vertebrata</taxon>
        <taxon>Chondrichthyes</taxon>
        <taxon>Elasmobranchii</taxon>
        <taxon>Galeomorphii</taxon>
        <taxon>Galeoidea</taxon>
        <taxon>Orectolobiformes</taxon>
        <taxon>Hemiscylliidae</taxon>
        <taxon>Chiloscyllium</taxon>
    </lineage>
</organism>
<evidence type="ECO:0000259" key="12">
    <source>
        <dbReference type="PROSITE" id="PS01031"/>
    </source>
</evidence>
<dbReference type="GO" id="GO:0005737">
    <property type="term" value="C:cytoplasm"/>
    <property type="evidence" value="ECO:0007669"/>
    <property type="project" value="UniProtKB-SubCell"/>
</dbReference>
<dbReference type="PROSITE" id="PS01031">
    <property type="entry name" value="SHSP"/>
    <property type="match status" value="1"/>
</dbReference>
<dbReference type="PRINTS" id="PR00299">
    <property type="entry name" value="ACRYSTALLIN"/>
</dbReference>
<dbReference type="GO" id="GO:0002088">
    <property type="term" value="P:lens development in camera-type eye"/>
    <property type="evidence" value="ECO:0007669"/>
    <property type="project" value="TreeGrafter"/>
</dbReference>
<evidence type="ECO:0000256" key="10">
    <source>
        <dbReference type="RuleBase" id="RU003616"/>
    </source>
</evidence>
<keyword evidence="8" id="KW-0539">Nucleus</keyword>
<evidence type="ECO:0000313" key="14">
    <source>
        <dbReference type="Proteomes" id="UP000287033"/>
    </source>
</evidence>
<comment type="similarity">
    <text evidence="9 10">Belongs to the small heat shock protein (HSP20) family.</text>
</comment>
<dbReference type="AlphaFoldDB" id="A0A401T4T0"/>
<comment type="subcellular location">
    <subcellularLocation>
        <location evidence="2">Cytoplasm</location>
    </subcellularLocation>
    <subcellularLocation>
        <location evidence="1">Nucleus</location>
    </subcellularLocation>
</comment>
<reference evidence="13 14" key="1">
    <citation type="journal article" date="2018" name="Nat. Ecol. Evol.">
        <title>Shark genomes provide insights into elasmobranch evolution and the origin of vertebrates.</title>
        <authorList>
            <person name="Hara Y"/>
            <person name="Yamaguchi K"/>
            <person name="Onimaru K"/>
            <person name="Kadota M"/>
            <person name="Koyanagi M"/>
            <person name="Keeley SD"/>
            <person name="Tatsumi K"/>
            <person name="Tanaka K"/>
            <person name="Motone F"/>
            <person name="Kageyama Y"/>
            <person name="Nozu R"/>
            <person name="Adachi N"/>
            <person name="Nishimura O"/>
            <person name="Nakagawa R"/>
            <person name="Tanegashima C"/>
            <person name="Kiyatake I"/>
            <person name="Matsumoto R"/>
            <person name="Murakumo K"/>
            <person name="Nishida K"/>
            <person name="Terakita A"/>
            <person name="Kuratani S"/>
            <person name="Sato K"/>
            <person name="Hyodo S Kuraku.S."/>
        </authorList>
    </citation>
    <scope>NUCLEOTIDE SEQUENCE [LARGE SCALE GENOMIC DNA]</scope>
</reference>
<sequence length="75" mass="8423">MREDQGRVSREFCRIYRLPGNLDQTAISCSLSADGLLTLCCPKVRTGDDSNQQDRPIPVTRDEKFGNQPEIKADP</sequence>
<gene>
    <name evidence="13" type="ORF">chiPu_0016124</name>
</gene>
<accession>A0A401T4T0</accession>
<dbReference type="STRING" id="137246.A0A401T4T0"/>
<keyword evidence="5" id="KW-0273">Eye lens protein</keyword>
<dbReference type="SUPFAM" id="SSF49764">
    <property type="entry name" value="HSP20-like chaperones"/>
    <property type="match status" value="1"/>
</dbReference>
<dbReference type="InterPro" id="IPR001436">
    <property type="entry name" value="Alpha-crystallin/sHSP_animal"/>
</dbReference>
<protein>
    <recommendedName>
        <fullName evidence="3">Alpha-crystallin A chain</fullName>
    </recommendedName>
</protein>
<evidence type="ECO:0000256" key="11">
    <source>
        <dbReference type="SAM" id="MobiDB-lite"/>
    </source>
</evidence>
<comment type="caution">
    <text evidence="13">The sequence shown here is derived from an EMBL/GenBank/DDBJ whole genome shotgun (WGS) entry which is preliminary data.</text>
</comment>
<dbReference type="OrthoDB" id="1431247at2759"/>
<dbReference type="GO" id="GO:0042026">
    <property type="term" value="P:protein refolding"/>
    <property type="evidence" value="ECO:0007669"/>
    <property type="project" value="TreeGrafter"/>
</dbReference>
<evidence type="ECO:0000256" key="7">
    <source>
        <dbReference type="ARBA" id="ARBA00022833"/>
    </source>
</evidence>
<evidence type="ECO:0000256" key="3">
    <source>
        <dbReference type="ARBA" id="ARBA00018827"/>
    </source>
</evidence>
<keyword evidence="6" id="KW-0479">Metal-binding</keyword>
<dbReference type="PANTHER" id="PTHR45640:SF14">
    <property type="entry name" value="ALPHA-CRYSTALLIN A CHAIN"/>
    <property type="match status" value="1"/>
</dbReference>
<feature type="domain" description="SHSP" evidence="12">
    <location>
        <begin position="1"/>
        <end position="60"/>
    </location>
</feature>
<dbReference type="GO" id="GO:0051082">
    <property type="term" value="F:unfolded protein binding"/>
    <property type="evidence" value="ECO:0007669"/>
    <property type="project" value="TreeGrafter"/>
</dbReference>
<dbReference type="Pfam" id="PF00011">
    <property type="entry name" value="HSP20"/>
    <property type="match status" value="1"/>
</dbReference>
<dbReference type="GO" id="GO:0046872">
    <property type="term" value="F:metal ion binding"/>
    <property type="evidence" value="ECO:0007669"/>
    <property type="project" value="UniProtKB-KW"/>
</dbReference>
<dbReference type="EMBL" id="BEZZ01001029">
    <property type="protein sequence ID" value="GCC37620.1"/>
    <property type="molecule type" value="Genomic_DNA"/>
</dbReference>
<evidence type="ECO:0000256" key="1">
    <source>
        <dbReference type="ARBA" id="ARBA00004123"/>
    </source>
</evidence>
<dbReference type="Proteomes" id="UP000287033">
    <property type="component" value="Unassembled WGS sequence"/>
</dbReference>
<evidence type="ECO:0000256" key="2">
    <source>
        <dbReference type="ARBA" id="ARBA00004496"/>
    </source>
</evidence>
<evidence type="ECO:0000256" key="6">
    <source>
        <dbReference type="ARBA" id="ARBA00022723"/>
    </source>
</evidence>
<evidence type="ECO:0000256" key="5">
    <source>
        <dbReference type="ARBA" id="ARBA00022613"/>
    </source>
</evidence>
<dbReference type="Gene3D" id="2.60.40.790">
    <property type="match status" value="1"/>
</dbReference>
<keyword evidence="7" id="KW-0862">Zinc</keyword>
<dbReference type="GO" id="GO:0043066">
    <property type="term" value="P:negative regulation of apoptotic process"/>
    <property type="evidence" value="ECO:0007669"/>
    <property type="project" value="TreeGrafter"/>
</dbReference>
<keyword evidence="14" id="KW-1185">Reference proteome</keyword>
<evidence type="ECO:0000256" key="4">
    <source>
        <dbReference type="ARBA" id="ARBA00022490"/>
    </source>
</evidence>
<evidence type="ECO:0000256" key="8">
    <source>
        <dbReference type="ARBA" id="ARBA00023242"/>
    </source>
</evidence>
<feature type="compositionally biased region" description="Basic and acidic residues" evidence="11">
    <location>
        <begin position="60"/>
        <end position="75"/>
    </location>
</feature>
<name>A0A401T4T0_CHIPU</name>
<dbReference type="InterPro" id="IPR008978">
    <property type="entry name" value="HSP20-like_chaperone"/>
</dbReference>
<evidence type="ECO:0000313" key="13">
    <source>
        <dbReference type="EMBL" id="GCC37620.1"/>
    </source>
</evidence>
<dbReference type="GO" id="GO:0005212">
    <property type="term" value="F:structural constituent of eye lens"/>
    <property type="evidence" value="ECO:0007669"/>
    <property type="project" value="UniProtKB-KW"/>
</dbReference>